<proteinExistence type="predicted"/>
<keyword evidence="2" id="KW-1185">Reference proteome</keyword>
<organism evidence="1 2">
    <name type="scientific">Streptomyces anatolicus</name>
    <dbReference type="NCBI Taxonomy" id="2675858"/>
    <lineage>
        <taxon>Bacteria</taxon>
        <taxon>Bacillati</taxon>
        <taxon>Actinomycetota</taxon>
        <taxon>Actinomycetes</taxon>
        <taxon>Kitasatosporales</taxon>
        <taxon>Streptomycetaceae</taxon>
        <taxon>Streptomyces</taxon>
    </lineage>
</organism>
<comment type="caution">
    <text evidence="1">The sequence shown here is derived from an EMBL/GenBank/DDBJ whole genome shotgun (WGS) entry which is preliminary data.</text>
</comment>
<reference evidence="1 2" key="1">
    <citation type="submission" date="2019-11" db="EMBL/GenBank/DDBJ databases">
        <authorList>
            <person name="Ay H."/>
        </authorList>
    </citation>
    <scope>NUCLEOTIDE SEQUENCE [LARGE SCALE GENOMIC DNA]</scope>
    <source>
        <strain evidence="1 2">BG9H</strain>
    </source>
</reference>
<accession>A0ABS6YFT2</accession>
<gene>
    <name evidence="1" type="ORF">GKQ77_01515</name>
</gene>
<name>A0ABS6YFT2_9ACTN</name>
<evidence type="ECO:0000313" key="1">
    <source>
        <dbReference type="EMBL" id="MBW5420248.1"/>
    </source>
</evidence>
<sequence>MHEQPAYRLSPSQASTIDFARRDLELVRAADLASLESTALLMQVERLKSRLDDVLHVVDEIAVA</sequence>
<dbReference type="Proteomes" id="UP001197114">
    <property type="component" value="Unassembled WGS sequence"/>
</dbReference>
<dbReference type="RefSeq" id="WP_219686753.1">
    <property type="nucleotide sequence ID" value="NZ_WMBF01000006.1"/>
</dbReference>
<evidence type="ECO:0000313" key="2">
    <source>
        <dbReference type="Proteomes" id="UP001197114"/>
    </source>
</evidence>
<dbReference type="EMBL" id="WMBF01000006">
    <property type="protein sequence ID" value="MBW5420248.1"/>
    <property type="molecule type" value="Genomic_DNA"/>
</dbReference>
<protein>
    <submittedName>
        <fullName evidence="1">Uncharacterized protein</fullName>
    </submittedName>
</protein>